<feature type="compositionally biased region" description="Polar residues" evidence="1">
    <location>
        <begin position="142"/>
        <end position="153"/>
    </location>
</feature>
<feature type="region of interest" description="Disordered" evidence="1">
    <location>
        <begin position="109"/>
        <end position="153"/>
    </location>
</feature>
<evidence type="ECO:0000256" key="1">
    <source>
        <dbReference type="SAM" id="MobiDB-lite"/>
    </source>
</evidence>
<reference evidence="5 6" key="1">
    <citation type="journal article" date="2009" name="Stand. Genomic Sci.">
        <title>Complete genome sequence of Desulfotomaculum acetoxidans type strain (5575).</title>
        <authorList>
            <person name="Spring S."/>
            <person name="Lapidus A."/>
            <person name="Schroder M."/>
            <person name="Gleim D."/>
            <person name="Sims D."/>
            <person name="Meincke L."/>
            <person name="Glavina Del Rio T."/>
            <person name="Tice H."/>
            <person name="Copeland A."/>
            <person name="Cheng J.F."/>
            <person name="Lucas S."/>
            <person name="Chen F."/>
            <person name="Nolan M."/>
            <person name="Bruce D."/>
            <person name="Goodwin L."/>
            <person name="Pitluck S."/>
            <person name="Ivanova N."/>
            <person name="Mavromatis K."/>
            <person name="Mikhailova N."/>
            <person name="Pati A."/>
            <person name="Chen A."/>
            <person name="Palaniappan K."/>
            <person name="Land M."/>
            <person name="Hauser L."/>
            <person name="Chang Y.J."/>
            <person name="Jeffries C.D."/>
            <person name="Chain P."/>
            <person name="Saunders E."/>
            <person name="Brettin T."/>
            <person name="Detter J.C."/>
            <person name="Goker M."/>
            <person name="Bristow J."/>
            <person name="Eisen J.A."/>
            <person name="Markowitz V."/>
            <person name="Hugenholtz P."/>
            <person name="Kyrpides N.C."/>
            <person name="Klenk H.P."/>
            <person name="Han C."/>
        </authorList>
    </citation>
    <scope>NUCLEOTIDE SEQUENCE [LARGE SCALE GENOMIC DNA]</scope>
    <source>
        <strain evidence="6">ATCC 49208 / DSM 771 / VKM B-1644</strain>
    </source>
</reference>
<feature type="transmembrane region" description="Helical" evidence="2">
    <location>
        <begin position="65"/>
        <end position="87"/>
    </location>
</feature>
<evidence type="ECO:0000313" key="5">
    <source>
        <dbReference type="EMBL" id="ACV61290.1"/>
    </source>
</evidence>
<gene>
    <name evidence="5" type="ordered locus">Dtox_0337</name>
</gene>
<dbReference type="InterPro" id="IPR015402">
    <property type="entry name" value="DUF1980"/>
</dbReference>
<evidence type="ECO:0000259" key="3">
    <source>
        <dbReference type="Pfam" id="PF09323"/>
    </source>
</evidence>
<sequence>MKSLVRLLALLILNYTLLKLLKTEQITYYINPRFIPLTKFALVFLMILSLFTLNDLLRAFKSKENGFWSLKGVPFLLLLAVLTPLAFSPKVLDSSMANQKGMISYQQGSQDQAQDNSINRTSTSPNENDLQSVQQLDDSSSKNRATQTGPVASTNGVFQLNDNNYYIFIGDLYNNKDKYIGKEIEVDGFIMHIDLLGPNQFLAARYLMACCAADASVIGFAVESKAPYPDNTWVRVRGKLTKIDDNGPYLKLTKIQRITQPADPYIYP</sequence>
<dbReference type="PANTHER" id="PTHR40047:SF1">
    <property type="entry name" value="UPF0703 PROTEIN YCGQ"/>
    <property type="match status" value="1"/>
</dbReference>
<dbReference type="Pfam" id="PF09323">
    <property type="entry name" value="DUF1980"/>
    <property type="match status" value="1"/>
</dbReference>
<evidence type="ECO:0008006" key="7">
    <source>
        <dbReference type="Google" id="ProtNLM"/>
    </source>
</evidence>
<keyword evidence="2" id="KW-0812">Transmembrane</keyword>
<keyword evidence="6" id="KW-1185">Reference proteome</keyword>
<dbReference type="AlphaFoldDB" id="C8W436"/>
<dbReference type="eggNOG" id="COG3689">
    <property type="taxonomic scope" value="Bacteria"/>
</dbReference>
<dbReference type="Proteomes" id="UP000002217">
    <property type="component" value="Chromosome"/>
</dbReference>
<feature type="domain" description="DUF1980" evidence="4">
    <location>
        <begin position="137"/>
        <end position="268"/>
    </location>
</feature>
<dbReference type="NCBIfam" id="TIGR03943">
    <property type="entry name" value="TIGR03943 family putative permease subunit"/>
    <property type="match status" value="1"/>
</dbReference>
<evidence type="ECO:0000256" key="2">
    <source>
        <dbReference type="SAM" id="Phobius"/>
    </source>
</evidence>
<dbReference type="HOGENOM" id="CLU_070027_1_0_9"/>
<feature type="domain" description="DUF1980" evidence="3">
    <location>
        <begin position="5"/>
        <end position="102"/>
    </location>
</feature>
<evidence type="ECO:0000259" key="4">
    <source>
        <dbReference type="Pfam" id="PF21537"/>
    </source>
</evidence>
<feature type="compositionally biased region" description="Low complexity" evidence="1">
    <location>
        <begin position="129"/>
        <end position="138"/>
    </location>
</feature>
<feature type="transmembrane region" description="Helical" evidence="2">
    <location>
        <begin position="34"/>
        <end position="53"/>
    </location>
</feature>
<evidence type="ECO:0000313" key="6">
    <source>
        <dbReference type="Proteomes" id="UP000002217"/>
    </source>
</evidence>
<dbReference type="Pfam" id="PF21537">
    <property type="entry name" value="DUF1980_C"/>
    <property type="match status" value="1"/>
</dbReference>
<dbReference type="KEGG" id="dae:Dtox_0337"/>
<dbReference type="RefSeq" id="WP_015756011.1">
    <property type="nucleotide sequence ID" value="NC_013216.1"/>
</dbReference>
<organism evidence="5 6">
    <name type="scientific">Desulfofarcimen acetoxidans (strain ATCC 49208 / DSM 771 / KCTC 5769 / VKM B-1644 / 5575)</name>
    <name type="common">Desulfotomaculum acetoxidans</name>
    <dbReference type="NCBI Taxonomy" id="485916"/>
    <lineage>
        <taxon>Bacteria</taxon>
        <taxon>Bacillati</taxon>
        <taxon>Bacillota</taxon>
        <taxon>Clostridia</taxon>
        <taxon>Eubacteriales</taxon>
        <taxon>Peptococcaceae</taxon>
        <taxon>Desulfofarcimen</taxon>
    </lineage>
</organism>
<dbReference type="InterPro" id="IPR048493">
    <property type="entry name" value="DUF1980_N"/>
</dbReference>
<dbReference type="InterPro" id="IPR048447">
    <property type="entry name" value="DUF1980_C"/>
</dbReference>
<name>C8W436_DESAS</name>
<feature type="compositionally biased region" description="Polar residues" evidence="1">
    <location>
        <begin position="109"/>
        <end position="128"/>
    </location>
</feature>
<dbReference type="InterPro" id="IPR052955">
    <property type="entry name" value="UPF0703_membrane_permease"/>
</dbReference>
<keyword evidence="2" id="KW-0472">Membrane</keyword>
<dbReference type="PANTHER" id="PTHR40047">
    <property type="entry name" value="UPF0703 PROTEIN YCGQ"/>
    <property type="match status" value="1"/>
</dbReference>
<keyword evidence="2" id="KW-1133">Transmembrane helix</keyword>
<dbReference type="OrthoDB" id="9770408at2"/>
<proteinExistence type="predicted"/>
<dbReference type="STRING" id="485916.Dtox_0337"/>
<accession>C8W436</accession>
<protein>
    <recommendedName>
        <fullName evidence="7">TIGR03943 family protein</fullName>
    </recommendedName>
</protein>
<dbReference type="EMBL" id="CP001720">
    <property type="protein sequence ID" value="ACV61290.1"/>
    <property type="molecule type" value="Genomic_DNA"/>
</dbReference>